<evidence type="ECO:0000313" key="5">
    <source>
        <dbReference type="EMBL" id="KNE88380.1"/>
    </source>
</evidence>
<dbReference type="InterPro" id="IPR036388">
    <property type="entry name" value="WH-like_DNA-bd_sf"/>
</dbReference>
<feature type="domain" description="HTH hxlR-type" evidence="4">
    <location>
        <begin position="13"/>
        <end position="112"/>
    </location>
</feature>
<dbReference type="Gene3D" id="1.10.10.10">
    <property type="entry name" value="Winged helix-like DNA-binding domain superfamily/Winged helix DNA-binding domain"/>
    <property type="match status" value="1"/>
</dbReference>
<organism evidence="5 6">
    <name type="scientific">Puccinia striiformis f. sp. tritici PST-78</name>
    <dbReference type="NCBI Taxonomy" id="1165861"/>
    <lineage>
        <taxon>Eukaryota</taxon>
        <taxon>Fungi</taxon>
        <taxon>Dikarya</taxon>
        <taxon>Basidiomycota</taxon>
        <taxon>Pucciniomycotina</taxon>
        <taxon>Pucciniomycetes</taxon>
        <taxon>Pucciniales</taxon>
        <taxon>Pucciniaceae</taxon>
        <taxon>Puccinia</taxon>
    </lineage>
</organism>
<dbReference type="SUPFAM" id="SSF46785">
    <property type="entry name" value="Winged helix' DNA-binding domain"/>
    <property type="match status" value="1"/>
</dbReference>
<evidence type="ECO:0000313" key="6">
    <source>
        <dbReference type="Proteomes" id="UP000054564"/>
    </source>
</evidence>
<gene>
    <name evidence="5" type="ORF">PSTG_18221</name>
</gene>
<dbReference type="InterPro" id="IPR002577">
    <property type="entry name" value="HTH_HxlR"/>
</dbReference>
<dbReference type="AlphaFoldDB" id="A0A0L0UN31"/>
<keyword evidence="2" id="KW-0238">DNA-binding</keyword>
<dbReference type="PANTHER" id="PTHR33204:SF29">
    <property type="entry name" value="TRANSCRIPTIONAL REGULATOR"/>
    <property type="match status" value="1"/>
</dbReference>
<keyword evidence="1" id="KW-0805">Transcription regulation</keyword>
<proteinExistence type="predicted"/>
<evidence type="ECO:0000256" key="3">
    <source>
        <dbReference type="ARBA" id="ARBA00023163"/>
    </source>
</evidence>
<protein>
    <recommendedName>
        <fullName evidence="4">HTH hxlR-type domain-containing protein</fullName>
    </recommendedName>
</protein>
<dbReference type="PANTHER" id="PTHR33204">
    <property type="entry name" value="TRANSCRIPTIONAL REGULATOR, MARR FAMILY"/>
    <property type="match status" value="1"/>
</dbReference>
<evidence type="ECO:0000256" key="2">
    <source>
        <dbReference type="ARBA" id="ARBA00023125"/>
    </source>
</evidence>
<evidence type="ECO:0000256" key="1">
    <source>
        <dbReference type="ARBA" id="ARBA00023015"/>
    </source>
</evidence>
<dbReference type="InterPro" id="IPR036390">
    <property type="entry name" value="WH_DNA-bd_sf"/>
</dbReference>
<keyword evidence="3" id="KW-0804">Transcription</keyword>
<reference evidence="6" key="1">
    <citation type="submission" date="2014-03" db="EMBL/GenBank/DDBJ databases">
        <title>The Genome Sequence of Puccinia striiformis f. sp. tritici PST-78.</title>
        <authorList>
            <consortium name="The Broad Institute Genome Sequencing Platform"/>
            <person name="Cuomo C."/>
            <person name="Hulbert S."/>
            <person name="Chen X."/>
            <person name="Walker B."/>
            <person name="Young S.K."/>
            <person name="Zeng Q."/>
            <person name="Gargeya S."/>
            <person name="Fitzgerald M."/>
            <person name="Haas B."/>
            <person name="Abouelleil A."/>
            <person name="Alvarado L."/>
            <person name="Arachchi H.M."/>
            <person name="Berlin A.M."/>
            <person name="Chapman S.B."/>
            <person name="Goldberg J."/>
            <person name="Griggs A."/>
            <person name="Gujja S."/>
            <person name="Hansen M."/>
            <person name="Howarth C."/>
            <person name="Imamovic A."/>
            <person name="Larimer J."/>
            <person name="McCowan C."/>
            <person name="Montmayeur A."/>
            <person name="Murphy C."/>
            <person name="Neiman D."/>
            <person name="Pearson M."/>
            <person name="Priest M."/>
            <person name="Roberts A."/>
            <person name="Saif S."/>
            <person name="Shea T."/>
            <person name="Sisk P."/>
            <person name="Sykes S."/>
            <person name="Wortman J."/>
            <person name="Nusbaum C."/>
            <person name="Birren B."/>
        </authorList>
    </citation>
    <scope>NUCLEOTIDE SEQUENCE [LARGE SCALE GENOMIC DNA]</scope>
    <source>
        <strain evidence="6">race PST-78</strain>
    </source>
</reference>
<dbReference type="Pfam" id="PF01638">
    <property type="entry name" value="HxlR"/>
    <property type="match status" value="1"/>
</dbReference>
<dbReference type="EMBL" id="AJIL01002173">
    <property type="protein sequence ID" value="KNE88380.1"/>
    <property type="molecule type" value="Genomic_DNA"/>
</dbReference>
<name>A0A0L0UN31_9BASI</name>
<comment type="caution">
    <text evidence="5">The sequence shown here is derived from an EMBL/GenBank/DDBJ whole genome shotgun (WGS) entry which is preliminary data.</text>
</comment>
<sequence>MPKRRRYDEVPTCAMMATLNLLNGRWKGVILYYLLVKGTLRFNELHRHLPGCTPRLLVKQLRELEEDAFIIRTVYPVVPPKVEYALSEEGRTIGPLLLQLNTWGEGWLERRGLRKSHEPSACLAEDTLSPKE</sequence>
<accession>A0A0L0UN31</accession>
<evidence type="ECO:0000259" key="4">
    <source>
        <dbReference type="PROSITE" id="PS51118"/>
    </source>
</evidence>
<dbReference type="PROSITE" id="PS51118">
    <property type="entry name" value="HTH_HXLR"/>
    <property type="match status" value="1"/>
</dbReference>
<dbReference type="Proteomes" id="UP000054564">
    <property type="component" value="Unassembled WGS sequence"/>
</dbReference>
<dbReference type="GO" id="GO:0003677">
    <property type="term" value="F:DNA binding"/>
    <property type="evidence" value="ECO:0007669"/>
    <property type="project" value="UniProtKB-KW"/>
</dbReference>
<keyword evidence="6" id="KW-1185">Reference proteome</keyword>